<dbReference type="EMBL" id="CM009290">
    <property type="protein sequence ID" value="RQO84819.1"/>
    <property type="molecule type" value="Genomic_DNA"/>
</dbReference>
<dbReference type="FunFam" id="3.30.200.20:FF:000951">
    <property type="entry name" value="Uncharacterized protein"/>
    <property type="match status" value="1"/>
</dbReference>
<dbReference type="Pfam" id="PF08276">
    <property type="entry name" value="PAN_2"/>
    <property type="match status" value="1"/>
</dbReference>
<dbReference type="InterPro" id="IPR036426">
    <property type="entry name" value="Bulb-type_lectin_dom_sf"/>
</dbReference>
<feature type="signal peptide" evidence="16">
    <location>
        <begin position="1"/>
        <end position="25"/>
    </location>
</feature>
<comment type="catalytic activity">
    <reaction evidence="14">
        <text>L-seryl-[protein] + ATP = O-phospho-L-seryl-[protein] + ADP + H(+)</text>
        <dbReference type="Rhea" id="RHEA:17989"/>
        <dbReference type="Rhea" id="RHEA-COMP:9863"/>
        <dbReference type="Rhea" id="RHEA-COMP:11604"/>
        <dbReference type="ChEBI" id="CHEBI:15378"/>
        <dbReference type="ChEBI" id="CHEBI:29999"/>
        <dbReference type="ChEBI" id="CHEBI:30616"/>
        <dbReference type="ChEBI" id="CHEBI:83421"/>
        <dbReference type="ChEBI" id="CHEBI:456216"/>
        <dbReference type="EC" id="2.7.11.1"/>
    </reaction>
</comment>
<dbReference type="EC" id="2.7.11.1" evidence="14"/>
<organism evidence="20 21">
    <name type="scientific">Populus trichocarpa</name>
    <name type="common">Western balsam poplar</name>
    <name type="synonym">Populus balsamifera subsp. trichocarpa</name>
    <dbReference type="NCBI Taxonomy" id="3694"/>
    <lineage>
        <taxon>Eukaryota</taxon>
        <taxon>Viridiplantae</taxon>
        <taxon>Streptophyta</taxon>
        <taxon>Embryophyta</taxon>
        <taxon>Tracheophyta</taxon>
        <taxon>Spermatophyta</taxon>
        <taxon>Magnoliopsida</taxon>
        <taxon>eudicotyledons</taxon>
        <taxon>Gunneridae</taxon>
        <taxon>Pentapetalae</taxon>
        <taxon>rosids</taxon>
        <taxon>fabids</taxon>
        <taxon>Malpighiales</taxon>
        <taxon>Salicaceae</taxon>
        <taxon>Saliceae</taxon>
        <taxon>Populus</taxon>
    </lineage>
</organism>
<dbReference type="CDD" id="cd01098">
    <property type="entry name" value="PAN_AP_plant"/>
    <property type="match status" value="1"/>
</dbReference>
<keyword evidence="21" id="KW-1185">Reference proteome</keyword>
<dbReference type="GO" id="GO:0048544">
    <property type="term" value="P:recognition of pollen"/>
    <property type="evidence" value="ECO:0007669"/>
    <property type="project" value="InterPro"/>
</dbReference>
<dbReference type="SMART" id="SM00220">
    <property type="entry name" value="S_TKc"/>
    <property type="match status" value="1"/>
</dbReference>
<keyword evidence="7 14" id="KW-0547">Nucleotide-binding</keyword>
<dbReference type="Gene3D" id="3.30.200.20">
    <property type="entry name" value="Phosphorylase Kinase, domain 1"/>
    <property type="match status" value="1"/>
</dbReference>
<keyword evidence="11 15" id="KW-0472">Membrane</keyword>
<evidence type="ECO:0000256" key="2">
    <source>
        <dbReference type="ARBA" id="ARBA00022475"/>
    </source>
</evidence>
<dbReference type="GO" id="GO:0004674">
    <property type="term" value="F:protein serine/threonine kinase activity"/>
    <property type="evidence" value="ECO:0007669"/>
    <property type="project" value="UniProtKB-KW"/>
</dbReference>
<evidence type="ECO:0000259" key="18">
    <source>
        <dbReference type="PROSITE" id="PS50927"/>
    </source>
</evidence>
<dbReference type="Gene3D" id="1.10.510.10">
    <property type="entry name" value="Transferase(Phosphotransferase) domain 1"/>
    <property type="match status" value="1"/>
</dbReference>
<dbReference type="SMART" id="SM00108">
    <property type="entry name" value="B_lectin"/>
    <property type="match status" value="1"/>
</dbReference>
<name>A0A3N7EBP4_POPTR</name>
<keyword evidence="5 15" id="KW-0812">Transmembrane</keyword>
<feature type="domain" description="Apple" evidence="19">
    <location>
        <begin position="259"/>
        <end position="344"/>
    </location>
</feature>
<evidence type="ECO:0000256" key="1">
    <source>
        <dbReference type="ARBA" id="ARBA00004251"/>
    </source>
</evidence>
<evidence type="ECO:0000256" key="4">
    <source>
        <dbReference type="ARBA" id="ARBA00022679"/>
    </source>
</evidence>
<dbReference type="PROSITE" id="PS50927">
    <property type="entry name" value="BULB_LECTIN"/>
    <property type="match status" value="1"/>
</dbReference>
<dbReference type="FunFam" id="1.10.510.10:FF:001019">
    <property type="entry name" value="G-type lectin S-receptor-like serine/threonine-protein kinase B120"/>
    <property type="match status" value="1"/>
</dbReference>
<keyword evidence="6 16" id="KW-0732">Signal</keyword>
<feature type="chain" id="PRO_5017937708" description="Receptor-like serine/threonine-protein kinase" evidence="16">
    <location>
        <begin position="26"/>
        <end position="761"/>
    </location>
</feature>
<dbReference type="GO" id="GO:0005886">
    <property type="term" value="C:plasma membrane"/>
    <property type="evidence" value="ECO:0007669"/>
    <property type="project" value="UniProtKB-SubCell"/>
</dbReference>
<dbReference type="SMART" id="SM00473">
    <property type="entry name" value="PAN_AP"/>
    <property type="match status" value="1"/>
</dbReference>
<dbReference type="InterPro" id="IPR000719">
    <property type="entry name" value="Prot_kinase_dom"/>
</dbReference>
<dbReference type="PIRSF" id="PIRSF000641">
    <property type="entry name" value="SRK"/>
    <property type="match status" value="1"/>
</dbReference>
<keyword evidence="9 14" id="KW-0067">ATP-binding</keyword>
<comment type="similarity">
    <text evidence="14">Belongs to the protein kinase superfamily. Ser/Thr protein kinase family.</text>
</comment>
<evidence type="ECO:0000313" key="20">
    <source>
        <dbReference type="EMBL" id="RQO84819.1"/>
    </source>
</evidence>
<accession>A0A3N7EBP4</accession>
<evidence type="ECO:0000256" key="5">
    <source>
        <dbReference type="ARBA" id="ARBA00022692"/>
    </source>
</evidence>
<dbReference type="Pfam" id="PF07714">
    <property type="entry name" value="PK_Tyr_Ser-Thr"/>
    <property type="match status" value="1"/>
</dbReference>
<dbReference type="InterPro" id="IPR008271">
    <property type="entry name" value="Ser/Thr_kinase_AS"/>
</dbReference>
<evidence type="ECO:0000256" key="10">
    <source>
        <dbReference type="ARBA" id="ARBA00022989"/>
    </source>
</evidence>
<evidence type="ECO:0000256" key="11">
    <source>
        <dbReference type="ARBA" id="ARBA00023136"/>
    </source>
</evidence>
<evidence type="ECO:0000256" key="16">
    <source>
        <dbReference type="SAM" id="SignalP"/>
    </source>
</evidence>
<gene>
    <name evidence="20" type="ORF">POPTR_001G134900</name>
</gene>
<evidence type="ECO:0000256" key="8">
    <source>
        <dbReference type="ARBA" id="ARBA00022777"/>
    </source>
</evidence>
<dbReference type="AlphaFoldDB" id="A0A3N7EBP4"/>
<evidence type="ECO:0000256" key="3">
    <source>
        <dbReference type="ARBA" id="ARBA00022527"/>
    </source>
</evidence>
<dbReference type="Pfam" id="PF01453">
    <property type="entry name" value="B_lectin"/>
    <property type="match status" value="1"/>
</dbReference>
<feature type="domain" description="Protein kinase" evidence="17">
    <location>
        <begin position="444"/>
        <end position="721"/>
    </location>
</feature>
<keyword evidence="2" id="KW-1003">Cell membrane</keyword>
<evidence type="ECO:0000259" key="17">
    <source>
        <dbReference type="PROSITE" id="PS50011"/>
    </source>
</evidence>
<sequence length="761" mass="84615">MHDMTKWSFFLSLLLCIFNTRTCFSNGSDTLSVGQSLSVTQSLISEGRTFELGFFRPGASQNIYLGIWYKNFADKIIVWVANRESPLNPASLKLELSPDGNLVLLTNFTETVWSTALISPILNSTEAILLDNGNFVIRDVSNTSITYWQSFDNPTDTWLPGGKLGINKQTGQVQRLISWKNSEDPAPGKMMQWLWLAGSSQWFLYWSQPADQADVYAACGAFGVFGGSTTSPCKCIKGFKPFGQNDWSSGCVRESPLQCQNKEGNRKKDEFLKMSNLTLPTNSKAHEAANATRCELDCLGSCSCTVFAYNNSGCFVWEGDLVNLQQQAGEGVSWAGADIYIKLAAAELQVENGAGKGNKRRTRAILAVVIPVTLITFGLFIYCCYLRKSKLHHKGEEDTSENLLFFDFDTCPNSTNNVPSSVDNRRKNVELPLFSYESVSAVTEQFSHKLGEGGFGPVYKGKLSNGVEVAVKRLSKRSGQGLEEFRNETMVIARLQHRNLVRLLGCCIERDEKILIYEYMPNKSLDFFLFDANKRQILDWGSRVRIIEGIAQGLLYLHRYSRLRIIHRDLKPSNILLDSEMNPKISDFGMARIFGDSETEANTKKIAGTYGYMSPEYAMDGLFSIKSDVFSFGVLLLEIVSGRKNTGFYHRDSLNLLGHAWKSWNSSRALDLMDPVLGDPPSTSVLLRHINIGLLCVQESPADRPTMSDVFSMIVNEHAPLPAPKQPAFATGRNMGDTSSSTSSAGFPSVNNVTVTMMDAR</sequence>
<dbReference type="InterPro" id="IPR024171">
    <property type="entry name" value="SRK-like_kinase"/>
</dbReference>
<comment type="subcellular location">
    <subcellularLocation>
        <location evidence="1">Cell membrane</location>
        <topology evidence="1">Single-pass type I membrane protein</topology>
    </subcellularLocation>
</comment>
<keyword evidence="10 15" id="KW-1133">Transmembrane helix</keyword>
<dbReference type="Pfam" id="PF00954">
    <property type="entry name" value="S_locus_glycop"/>
    <property type="match status" value="1"/>
</dbReference>
<evidence type="ECO:0000256" key="12">
    <source>
        <dbReference type="ARBA" id="ARBA00023157"/>
    </source>
</evidence>
<dbReference type="InterPro" id="IPR000858">
    <property type="entry name" value="S_locus_glycoprot_dom"/>
</dbReference>
<evidence type="ECO:0000256" key="14">
    <source>
        <dbReference type="PIRNR" id="PIRNR000641"/>
    </source>
</evidence>
<dbReference type="PROSITE" id="PS50948">
    <property type="entry name" value="PAN"/>
    <property type="match status" value="1"/>
</dbReference>
<dbReference type="PROSITE" id="PS50011">
    <property type="entry name" value="PROTEIN_KINASE_DOM"/>
    <property type="match status" value="1"/>
</dbReference>
<dbReference type="InterPro" id="IPR021820">
    <property type="entry name" value="S-locus_recpt_kinase_C"/>
</dbReference>
<keyword evidence="4 14" id="KW-0808">Transferase</keyword>
<dbReference type="GO" id="GO:0005524">
    <property type="term" value="F:ATP binding"/>
    <property type="evidence" value="ECO:0007669"/>
    <property type="project" value="UniProtKB-KW"/>
</dbReference>
<protein>
    <recommendedName>
        <fullName evidence="14">Receptor-like serine/threonine-protein kinase</fullName>
        <ecNumber evidence="14">2.7.11.1</ecNumber>
    </recommendedName>
</protein>
<dbReference type="CDD" id="cd00028">
    <property type="entry name" value="B_lectin"/>
    <property type="match status" value="1"/>
</dbReference>
<dbReference type="InterPro" id="IPR011009">
    <property type="entry name" value="Kinase-like_dom_sf"/>
</dbReference>
<evidence type="ECO:0000256" key="13">
    <source>
        <dbReference type="ARBA" id="ARBA00023180"/>
    </source>
</evidence>
<dbReference type="SUPFAM" id="SSF56112">
    <property type="entry name" value="Protein kinase-like (PK-like)"/>
    <property type="match status" value="1"/>
</dbReference>
<proteinExistence type="inferred from homology"/>
<evidence type="ECO:0000256" key="15">
    <source>
        <dbReference type="SAM" id="Phobius"/>
    </source>
</evidence>
<dbReference type="InterPro" id="IPR001245">
    <property type="entry name" value="Ser-Thr/Tyr_kinase_cat_dom"/>
</dbReference>
<dbReference type="FunFam" id="2.90.10.10:FF:000002">
    <property type="entry name" value="Serine/threonine-protein kinase"/>
    <property type="match status" value="1"/>
</dbReference>
<feature type="transmembrane region" description="Helical" evidence="15">
    <location>
        <begin position="364"/>
        <end position="385"/>
    </location>
</feature>
<evidence type="ECO:0000256" key="6">
    <source>
        <dbReference type="ARBA" id="ARBA00022729"/>
    </source>
</evidence>
<keyword evidence="8 14" id="KW-0418">Kinase</keyword>
<reference evidence="20 21" key="1">
    <citation type="journal article" date="2006" name="Science">
        <title>The genome of black cottonwood, Populus trichocarpa (Torr. &amp; Gray).</title>
        <authorList>
            <person name="Tuskan G.A."/>
            <person name="Difazio S."/>
            <person name="Jansson S."/>
            <person name="Bohlmann J."/>
            <person name="Grigoriev I."/>
            <person name="Hellsten U."/>
            <person name="Putnam N."/>
            <person name="Ralph S."/>
            <person name="Rombauts S."/>
            <person name="Salamov A."/>
            <person name="Schein J."/>
            <person name="Sterck L."/>
            <person name="Aerts A."/>
            <person name="Bhalerao R.R."/>
            <person name="Bhalerao R.P."/>
            <person name="Blaudez D."/>
            <person name="Boerjan W."/>
            <person name="Brun A."/>
            <person name="Brunner A."/>
            <person name="Busov V."/>
            <person name="Campbell M."/>
            <person name="Carlson J."/>
            <person name="Chalot M."/>
            <person name="Chapman J."/>
            <person name="Chen G.L."/>
            <person name="Cooper D."/>
            <person name="Coutinho P.M."/>
            <person name="Couturier J."/>
            <person name="Covert S."/>
            <person name="Cronk Q."/>
            <person name="Cunningham R."/>
            <person name="Davis J."/>
            <person name="Degroeve S."/>
            <person name="Dejardin A."/>
            <person name="Depamphilis C."/>
            <person name="Detter J."/>
            <person name="Dirks B."/>
            <person name="Dubchak I."/>
            <person name="Duplessis S."/>
            <person name="Ehlting J."/>
            <person name="Ellis B."/>
            <person name="Gendler K."/>
            <person name="Goodstein D."/>
            <person name="Gribskov M."/>
            <person name="Grimwood J."/>
            <person name="Groover A."/>
            <person name="Gunter L."/>
            <person name="Hamberger B."/>
            <person name="Heinze B."/>
            <person name="Helariutta Y."/>
            <person name="Henrissat B."/>
            <person name="Holligan D."/>
            <person name="Holt R."/>
            <person name="Huang W."/>
            <person name="Islam-Faridi N."/>
            <person name="Jones S."/>
            <person name="Jones-Rhoades M."/>
            <person name="Jorgensen R."/>
            <person name="Joshi C."/>
            <person name="Kangasjarvi J."/>
            <person name="Karlsson J."/>
            <person name="Kelleher C."/>
            <person name="Kirkpatrick R."/>
            <person name="Kirst M."/>
            <person name="Kohler A."/>
            <person name="Kalluri U."/>
            <person name="Larimer F."/>
            <person name="Leebens-Mack J."/>
            <person name="Leple J.C."/>
            <person name="Locascio P."/>
            <person name="Lou Y."/>
            <person name="Lucas S."/>
            <person name="Martin F."/>
            <person name="Montanini B."/>
            <person name="Napoli C."/>
            <person name="Nelson D.R."/>
            <person name="Nelson C."/>
            <person name="Nieminen K."/>
            <person name="Nilsson O."/>
            <person name="Pereda V."/>
            <person name="Peter G."/>
            <person name="Philippe R."/>
            <person name="Pilate G."/>
            <person name="Poliakov A."/>
            <person name="Razumovskaya J."/>
            <person name="Richardson P."/>
            <person name="Rinaldi C."/>
            <person name="Ritland K."/>
            <person name="Rouze P."/>
            <person name="Ryaboy D."/>
            <person name="Schmutz J."/>
            <person name="Schrader J."/>
            <person name="Segerman B."/>
            <person name="Shin H."/>
            <person name="Siddiqui A."/>
            <person name="Sterky F."/>
            <person name="Terry A."/>
            <person name="Tsai C.J."/>
            <person name="Uberbacher E."/>
            <person name="Unneberg P."/>
            <person name="Vahala J."/>
            <person name="Wall K."/>
            <person name="Wessler S."/>
            <person name="Yang G."/>
            <person name="Yin T."/>
            <person name="Douglas C."/>
            <person name="Marra M."/>
            <person name="Sandberg G."/>
            <person name="Van de Peer Y."/>
            <person name="Rokhsar D."/>
        </authorList>
    </citation>
    <scope>NUCLEOTIDE SEQUENCE [LARGE SCALE GENOMIC DNA]</scope>
    <source>
        <strain evidence="21">cv. Nisqually</strain>
    </source>
</reference>
<dbReference type="FunFam" id="1.10.510.10:FF:001270">
    <property type="entry name" value="Uncharacterized protein"/>
    <property type="match status" value="1"/>
</dbReference>
<keyword evidence="13" id="KW-0325">Glycoprotein</keyword>
<dbReference type="Gene3D" id="2.90.10.10">
    <property type="entry name" value="Bulb-type lectin domain"/>
    <property type="match status" value="1"/>
</dbReference>
<comment type="catalytic activity">
    <reaction evidence="14">
        <text>L-threonyl-[protein] + ATP = O-phospho-L-threonyl-[protein] + ADP + H(+)</text>
        <dbReference type="Rhea" id="RHEA:46608"/>
        <dbReference type="Rhea" id="RHEA-COMP:11060"/>
        <dbReference type="Rhea" id="RHEA-COMP:11605"/>
        <dbReference type="ChEBI" id="CHEBI:15378"/>
        <dbReference type="ChEBI" id="CHEBI:30013"/>
        <dbReference type="ChEBI" id="CHEBI:30616"/>
        <dbReference type="ChEBI" id="CHEBI:61977"/>
        <dbReference type="ChEBI" id="CHEBI:456216"/>
        <dbReference type="EC" id="2.7.11.1"/>
    </reaction>
</comment>
<dbReference type="PANTHER" id="PTHR27002">
    <property type="entry name" value="RECEPTOR-LIKE SERINE/THREONINE-PROTEIN KINASE SD1-8"/>
    <property type="match status" value="1"/>
</dbReference>
<dbReference type="SUPFAM" id="SSF51110">
    <property type="entry name" value="alpha-D-mannose-specific plant lectins"/>
    <property type="match status" value="1"/>
</dbReference>
<feature type="domain" description="Bulb-type lectin" evidence="18">
    <location>
        <begin position="28"/>
        <end position="150"/>
    </location>
</feature>
<dbReference type="InterPro" id="IPR003609">
    <property type="entry name" value="Pan_app"/>
</dbReference>
<dbReference type="InterPro" id="IPR001480">
    <property type="entry name" value="Bulb-type_lectin_dom"/>
</dbReference>
<evidence type="ECO:0000256" key="9">
    <source>
        <dbReference type="ARBA" id="ARBA00022840"/>
    </source>
</evidence>
<dbReference type="Pfam" id="PF11883">
    <property type="entry name" value="DUF3403"/>
    <property type="match status" value="1"/>
</dbReference>
<dbReference type="Proteomes" id="UP000006729">
    <property type="component" value="Chromosome 1"/>
</dbReference>
<keyword evidence="12" id="KW-1015">Disulfide bond</keyword>
<keyword evidence="3 14" id="KW-0723">Serine/threonine-protein kinase</keyword>
<evidence type="ECO:0000259" key="19">
    <source>
        <dbReference type="PROSITE" id="PS50948"/>
    </source>
</evidence>
<dbReference type="PANTHER" id="PTHR27002:SF812">
    <property type="entry name" value="RECEPTOR-LIKE SERINE_THREONINE-PROTEIN KINASE"/>
    <property type="match status" value="1"/>
</dbReference>
<evidence type="ECO:0000313" key="21">
    <source>
        <dbReference type="Proteomes" id="UP000006729"/>
    </source>
</evidence>
<evidence type="ECO:0000256" key="7">
    <source>
        <dbReference type="ARBA" id="ARBA00022741"/>
    </source>
</evidence>
<dbReference type="CDD" id="cd14066">
    <property type="entry name" value="STKc_IRAK"/>
    <property type="match status" value="1"/>
</dbReference>
<dbReference type="PROSITE" id="PS00108">
    <property type="entry name" value="PROTEIN_KINASE_ST"/>
    <property type="match status" value="1"/>
</dbReference>